<feature type="transmembrane region" description="Helical" evidence="1">
    <location>
        <begin position="56"/>
        <end position="83"/>
    </location>
</feature>
<keyword evidence="1" id="KW-0472">Membrane</keyword>
<comment type="caution">
    <text evidence="2">The sequence shown here is derived from an EMBL/GenBank/DDBJ whole genome shotgun (WGS) entry which is preliminary data.</text>
</comment>
<name>A0ABV9Q3Q8_9BACL</name>
<evidence type="ECO:0000313" key="2">
    <source>
        <dbReference type="EMBL" id="MFC4767897.1"/>
    </source>
</evidence>
<keyword evidence="3" id="KW-1185">Reference proteome</keyword>
<dbReference type="RefSeq" id="WP_380025819.1">
    <property type="nucleotide sequence ID" value="NZ_JBHSHC010000093.1"/>
</dbReference>
<evidence type="ECO:0008006" key="4">
    <source>
        <dbReference type="Google" id="ProtNLM"/>
    </source>
</evidence>
<evidence type="ECO:0000313" key="3">
    <source>
        <dbReference type="Proteomes" id="UP001596002"/>
    </source>
</evidence>
<sequence>MDKSRMTFTFRPKKESPVVTRELRDRRPFEYKARSERKSFIRNADPRKKRDLHSEIMGLTWLMPAALAAITGITLGLGVLFLFKHADPESGASVTTVNSGQPGANAASSIQTFPGLDLVAYQVGVYKDHESAKKGAAEFEKFGIRPVLRNSDKVQLFVGLAVDKTQGQTIADALQQNAGALSEAKAPLYVKEFKIPQRKGAMTGIPAKEAANLANVLAQAVQIMKDGVPLAVEKTPKKEKVEVWSQRVQSLVRQAEIARKSLEKAGKKGELTRLDDMIQQLQEASASMTQGKGILEAQRSLVQSVVDYEELTVKLMPATAP</sequence>
<evidence type="ECO:0000256" key="1">
    <source>
        <dbReference type="SAM" id="Phobius"/>
    </source>
</evidence>
<proteinExistence type="predicted"/>
<keyword evidence="1" id="KW-0812">Transmembrane</keyword>
<protein>
    <recommendedName>
        <fullName evidence="4">SPOR domain-containing protein</fullName>
    </recommendedName>
</protein>
<organism evidence="2 3">
    <name type="scientific">Effusibacillus consociatus</name>
    <dbReference type="NCBI Taxonomy" id="1117041"/>
    <lineage>
        <taxon>Bacteria</taxon>
        <taxon>Bacillati</taxon>
        <taxon>Bacillota</taxon>
        <taxon>Bacilli</taxon>
        <taxon>Bacillales</taxon>
        <taxon>Alicyclobacillaceae</taxon>
        <taxon>Effusibacillus</taxon>
    </lineage>
</organism>
<reference evidence="3" key="1">
    <citation type="journal article" date="2019" name="Int. J. Syst. Evol. Microbiol.">
        <title>The Global Catalogue of Microorganisms (GCM) 10K type strain sequencing project: providing services to taxonomists for standard genome sequencing and annotation.</title>
        <authorList>
            <consortium name="The Broad Institute Genomics Platform"/>
            <consortium name="The Broad Institute Genome Sequencing Center for Infectious Disease"/>
            <person name="Wu L."/>
            <person name="Ma J."/>
        </authorList>
    </citation>
    <scope>NUCLEOTIDE SEQUENCE [LARGE SCALE GENOMIC DNA]</scope>
    <source>
        <strain evidence="3">WYCCWR 12678</strain>
    </source>
</reference>
<dbReference type="EMBL" id="JBHSHC010000093">
    <property type="protein sequence ID" value="MFC4767897.1"/>
    <property type="molecule type" value="Genomic_DNA"/>
</dbReference>
<gene>
    <name evidence="2" type="ORF">ACFO8Q_11090</name>
</gene>
<keyword evidence="1" id="KW-1133">Transmembrane helix</keyword>
<dbReference type="Proteomes" id="UP001596002">
    <property type="component" value="Unassembled WGS sequence"/>
</dbReference>
<accession>A0ABV9Q3Q8</accession>